<sequence>MNISVCFLEKHAVSLWNRVGPGTEILEPMLAFVHDQRSAPSLSSRRTLIQLIASSLRTQKSTCLTSLTSWNTSVVASVPLLHPCSHSLRDYAQVPDN</sequence>
<gene>
    <name evidence="1" type="ORF">DAPPUDRAFT_260227</name>
</gene>
<proteinExistence type="predicted"/>
<reference evidence="1 2" key="1">
    <citation type="journal article" date="2011" name="Science">
        <title>The ecoresponsive genome of Daphnia pulex.</title>
        <authorList>
            <person name="Colbourne J.K."/>
            <person name="Pfrender M.E."/>
            <person name="Gilbert D."/>
            <person name="Thomas W.K."/>
            <person name="Tucker A."/>
            <person name="Oakley T.H."/>
            <person name="Tokishita S."/>
            <person name="Aerts A."/>
            <person name="Arnold G.J."/>
            <person name="Basu M.K."/>
            <person name="Bauer D.J."/>
            <person name="Caceres C.E."/>
            <person name="Carmel L."/>
            <person name="Casola C."/>
            <person name="Choi J.H."/>
            <person name="Detter J.C."/>
            <person name="Dong Q."/>
            <person name="Dusheyko S."/>
            <person name="Eads B.D."/>
            <person name="Frohlich T."/>
            <person name="Geiler-Samerotte K.A."/>
            <person name="Gerlach D."/>
            <person name="Hatcher P."/>
            <person name="Jogdeo S."/>
            <person name="Krijgsveld J."/>
            <person name="Kriventseva E.V."/>
            <person name="Kultz D."/>
            <person name="Laforsch C."/>
            <person name="Lindquist E."/>
            <person name="Lopez J."/>
            <person name="Manak J.R."/>
            <person name="Muller J."/>
            <person name="Pangilinan J."/>
            <person name="Patwardhan R.P."/>
            <person name="Pitluck S."/>
            <person name="Pritham E.J."/>
            <person name="Rechtsteiner A."/>
            <person name="Rho M."/>
            <person name="Rogozin I.B."/>
            <person name="Sakarya O."/>
            <person name="Salamov A."/>
            <person name="Schaack S."/>
            <person name="Shapiro H."/>
            <person name="Shiga Y."/>
            <person name="Skalitzky C."/>
            <person name="Smith Z."/>
            <person name="Souvorov A."/>
            <person name="Sung W."/>
            <person name="Tang Z."/>
            <person name="Tsuchiya D."/>
            <person name="Tu H."/>
            <person name="Vos H."/>
            <person name="Wang M."/>
            <person name="Wolf Y.I."/>
            <person name="Yamagata H."/>
            <person name="Yamada T."/>
            <person name="Ye Y."/>
            <person name="Shaw J.R."/>
            <person name="Andrews J."/>
            <person name="Crease T.J."/>
            <person name="Tang H."/>
            <person name="Lucas S.M."/>
            <person name="Robertson H.M."/>
            <person name="Bork P."/>
            <person name="Koonin E.V."/>
            <person name="Zdobnov E.M."/>
            <person name="Grigoriev I.V."/>
            <person name="Lynch M."/>
            <person name="Boore J.L."/>
        </authorList>
    </citation>
    <scope>NUCLEOTIDE SEQUENCE [LARGE SCALE GENOMIC DNA]</scope>
</reference>
<evidence type="ECO:0000313" key="1">
    <source>
        <dbReference type="EMBL" id="EFX68368.1"/>
    </source>
</evidence>
<dbReference type="EMBL" id="GL732657">
    <property type="protein sequence ID" value="EFX68368.1"/>
    <property type="molecule type" value="Genomic_DNA"/>
</dbReference>
<dbReference type="HOGENOM" id="CLU_181004_0_0_1"/>
<protein>
    <submittedName>
        <fullName evidence="1">Uncharacterized protein</fullName>
    </submittedName>
</protein>
<dbReference type="InParanoid" id="E9HIR6"/>
<evidence type="ECO:0000313" key="2">
    <source>
        <dbReference type="Proteomes" id="UP000000305"/>
    </source>
</evidence>
<dbReference type="PhylomeDB" id="E9HIR6"/>
<keyword evidence="2" id="KW-1185">Reference proteome</keyword>
<dbReference type="Proteomes" id="UP000000305">
    <property type="component" value="Unassembled WGS sequence"/>
</dbReference>
<organism evidence="1 2">
    <name type="scientific">Daphnia pulex</name>
    <name type="common">Water flea</name>
    <dbReference type="NCBI Taxonomy" id="6669"/>
    <lineage>
        <taxon>Eukaryota</taxon>
        <taxon>Metazoa</taxon>
        <taxon>Ecdysozoa</taxon>
        <taxon>Arthropoda</taxon>
        <taxon>Crustacea</taxon>
        <taxon>Branchiopoda</taxon>
        <taxon>Diplostraca</taxon>
        <taxon>Cladocera</taxon>
        <taxon>Anomopoda</taxon>
        <taxon>Daphniidae</taxon>
        <taxon>Daphnia</taxon>
    </lineage>
</organism>
<dbReference type="AlphaFoldDB" id="E9HIR6"/>
<accession>E9HIR6</accession>
<name>E9HIR6_DAPPU</name>
<dbReference type="KEGG" id="dpx:DAPPUDRAFT_260227"/>